<protein>
    <submittedName>
        <fullName evidence="1">Methyltransferase domain-containing protein</fullName>
    </submittedName>
</protein>
<keyword evidence="1" id="KW-0808">Transferase</keyword>
<dbReference type="Proteomes" id="UP000525652">
    <property type="component" value="Unassembled WGS sequence"/>
</dbReference>
<dbReference type="InterPro" id="IPR029063">
    <property type="entry name" value="SAM-dependent_MTases_sf"/>
</dbReference>
<sequence length="320" mass="37284">MTKPQNSFHAPQLPGGNSFDDLRVDIAEAHRIADQISCEKHSIAVPAWKGKLRLLTHRILRKLNLHEALVVNGVMSGWLRDFRSYWSEVLGGRPIWKALDFFLLAHDYRRSQQHAKPLEWDDAGRHLENWQQPGQVYQILQQVERFALNPYVHPPVWKFLEPKMRVLEYGCSSAPYYHCYRKFFSHREQSWVLADIPNFPFHYGKYLYRSDKDLSFATIDVENYDDPLKSEAKFDAIILTTVLEHLENPKEIVAYLLDRLRSGGVFLFDYIRSEGTGLDHPGSLEQREECLRIIREQTTVEDGQIGDSSETVDLCVVRKK</sequence>
<dbReference type="SUPFAM" id="SSF53335">
    <property type="entry name" value="S-adenosyl-L-methionine-dependent methyltransferases"/>
    <property type="match status" value="1"/>
</dbReference>
<dbReference type="Gene3D" id="3.40.50.150">
    <property type="entry name" value="Vaccinia Virus protein VP39"/>
    <property type="match status" value="1"/>
</dbReference>
<organism evidence="1 2">
    <name type="scientific">Puniceicoccus vermicola</name>
    <dbReference type="NCBI Taxonomy" id="388746"/>
    <lineage>
        <taxon>Bacteria</taxon>
        <taxon>Pseudomonadati</taxon>
        <taxon>Verrucomicrobiota</taxon>
        <taxon>Opitutia</taxon>
        <taxon>Puniceicoccales</taxon>
        <taxon>Puniceicoccaceae</taxon>
        <taxon>Puniceicoccus</taxon>
    </lineage>
</organism>
<accession>A0A7X1E3L4</accession>
<comment type="caution">
    <text evidence="1">The sequence shown here is derived from an EMBL/GenBank/DDBJ whole genome shotgun (WGS) entry which is preliminary data.</text>
</comment>
<keyword evidence="2" id="KW-1185">Reference proteome</keyword>
<dbReference type="GO" id="GO:0032259">
    <property type="term" value="P:methylation"/>
    <property type="evidence" value="ECO:0007669"/>
    <property type="project" value="UniProtKB-KW"/>
</dbReference>
<gene>
    <name evidence="1" type="ORF">H5P30_04810</name>
</gene>
<dbReference type="AlphaFoldDB" id="A0A7X1E3L4"/>
<dbReference type="GO" id="GO:0008168">
    <property type="term" value="F:methyltransferase activity"/>
    <property type="evidence" value="ECO:0007669"/>
    <property type="project" value="UniProtKB-KW"/>
</dbReference>
<name>A0A7X1E3L4_9BACT</name>
<dbReference type="CDD" id="cd02440">
    <property type="entry name" value="AdoMet_MTases"/>
    <property type="match status" value="1"/>
</dbReference>
<dbReference type="Pfam" id="PF13489">
    <property type="entry name" value="Methyltransf_23"/>
    <property type="match status" value="1"/>
</dbReference>
<keyword evidence="1" id="KW-0489">Methyltransferase</keyword>
<evidence type="ECO:0000313" key="1">
    <source>
        <dbReference type="EMBL" id="MBC2601098.1"/>
    </source>
</evidence>
<dbReference type="RefSeq" id="WP_185691823.1">
    <property type="nucleotide sequence ID" value="NZ_JACHVA010000046.1"/>
</dbReference>
<dbReference type="EMBL" id="JACHVA010000046">
    <property type="protein sequence ID" value="MBC2601098.1"/>
    <property type="molecule type" value="Genomic_DNA"/>
</dbReference>
<reference evidence="1 2" key="1">
    <citation type="submission" date="2020-07" db="EMBL/GenBank/DDBJ databases">
        <authorList>
            <person name="Feng X."/>
        </authorList>
    </citation>
    <scope>NUCLEOTIDE SEQUENCE [LARGE SCALE GENOMIC DNA]</scope>
    <source>
        <strain evidence="1 2">JCM14086</strain>
    </source>
</reference>
<evidence type="ECO:0000313" key="2">
    <source>
        <dbReference type="Proteomes" id="UP000525652"/>
    </source>
</evidence>
<proteinExistence type="predicted"/>